<dbReference type="GO" id="GO:0005634">
    <property type="term" value="C:nucleus"/>
    <property type="evidence" value="ECO:0007669"/>
    <property type="project" value="TreeGrafter"/>
</dbReference>
<feature type="region of interest" description="Disordered" evidence="1">
    <location>
        <begin position="465"/>
        <end position="540"/>
    </location>
</feature>
<evidence type="ECO:0000313" key="4">
    <source>
        <dbReference type="EMBL" id="KAJ4393078.1"/>
    </source>
</evidence>
<dbReference type="PROSITE" id="PS50206">
    <property type="entry name" value="RHODANESE_3"/>
    <property type="match status" value="1"/>
</dbReference>
<dbReference type="Proteomes" id="UP001140453">
    <property type="component" value="Unassembled WGS sequence"/>
</dbReference>
<dbReference type="SMART" id="SM00450">
    <property type="entry name" value="RHOD"/>
    <property type="match status" value="1"/>
</dbReference>
<dbReference type="Pfam" id="PF00581">
    <property type="entry name" value="Rhodanese"/>
    <property type="match status" value="1"/>
</dbReference>
<dbReference type="SUPFAM" id="SSF54001">
    <property type="entry name" value="Cysteine proteinases"/>
    <property type="match status" value="1"/>
</dbReference>
<feature type="compositionally biased region" description="Polar residues" evidence="1">
    <location>
        <begin position="818"/>
        <end position="834"/>
    </location>
</feature>
<accession>A0A9W8YXB0</accession>
<evidence type="ECO:0000256" key="1">
    <source>
        <dbReference type="SAM" id="MobiDB-lite"/>
    </source>
</evidence>
<dbReference type="SUPFAM" id="SSF52821">
    <property type="entry name" value="Rhodanese/Cell cycle control phosphatase"/>
    <property type="match status" value="1"/>
</dbReference>
<keyword evidence="4" id="KW-0645">Protease</keyword>
<dbReference type="Gene3D" id="1.20.58.80">
    <property type="entry name" value="Phosphotransferase system, lactose/cellobiose-type IIA subunit"/>
    <property type="match status" value="1"/>
</dbReference>
<dbReference type="PANTHER" id="PTHR24006">
    <property type="entry name" value="UBIQUITIN CARBOXYL-TERMINAL HYDROLASE"/>
    <property type="match status" value="1"/>
</dbReference>
<feature type="region of interest" description="Disordered" evidence="1">
    <location>
        <begin position="818"/>
        <end position="837"/>
    </location>
</feature>
<dbReference type="PROSITE" id="PS00972">
    <property type="entry name" value="USP_1"/>
    <property type="match status" value="1"/>
</dbReference>
<dbReference type="OrthoDB" id="292964at2759"/>
<dbReference type="Pfam" id="PF00443">
    <property type="entry name" value="UCH"/>
    <property type="match status" value="1"/>
</dbReference>
<sequence>MTDVDLSRPLASLVDDLQKGAKQAQFLVTMGRPDDALDSYLRTSTLAIKLIPMHRDYHSLKSDRKQLGERYRHLLKEITDDYETYEAIKKHKMAKQQKAGETKAADDLRSRMAKLRNGPVQDPRIRTQPPIVPIIDNHTNEANQNGKSVGRHSLEGLSLGQKIPPTPPPKPPRLTTNGNVIMPKLPDAIYSPARGGNTSHHQDLPSSTPRGSYSRATSYFPVVKSGPKSTQDIKSPSSVPEFRVHIDLPEGDVITVEDLLRYQRIEGFRILIIDVRPRADFEDGHILSSSTICIEPDILERSGIEARDVEDSMVLGSAEEKEHFEKRHDYDMVIIYDQSSDDLEDRKNNTFKLFSILSDFDYPEGNPASKHPKLLKGGLDAWKDSMGSHALRNSGHRRKRSTYDKPWLRSPTKPIQNPEEAKRWEEHLTKPEEDEANGADQETFTAARSINDFLTRFPAIQESMTSPVEMTLERTDLRLPPVKPPVSPQKPPELPMPPREPTRPPPAVPRRSYSGLQPPDDDEGTASKTVAKRDVSSRGRAIGLQNPGNWCYANSTLQALFASGGFGEELYSQAWQHLYKPPKKADEKILPPQLLTKIMANLFLWMGTAKFEMKADTLMQYLRHITSKGFKGPQPLDQILGGNRQMDAHELLLRLFLELHDETNRHRDRPDVGLPPPPANKSILEGAFDIWNLYSKANDSIIDKYWQTLECLITRCETCGHVTYRVDPPKNHIVLSLPETNQPQSIESLLTNYFAEEHLEDYKCDGCGLKGACKRTPRFARLPDLLCVFFGRFENKLRKNNVYIDFPHHDLDLTPYSIQGRNDQGRSETTQVAPPTTPVINDHHFTKPFRYDAYAVIQHGGQLVGGHYIAVVREGPEGPDGKSRWRVADDSRVTTQEVGPGRNDPGTKFLFRQGRHWATPMDAYMVFYQRKDLGLSN</sequence>
<keyword evidence="4" id="KW-0378">Hydrolase</keyword>
<dbReference type="GO" id="GO:0006508">
    <property type="term" value="P:proteolysis"/>
    <property type="evidence" value="ECO:0007669"/>
    <property type="project" value="UniProtKB-KW"/>
</dbReference>
<dbReference type="InterPro" id="IPR001394">
    <property type="entry name" value="Peptidase_C19_UCH"/>
</dbReference>
<evidence type="ECO:0000313" key="5">
    <source>
        <dbReference type="Proteomes" id="UP001140453"/>
    </source>
</evidence>
<feature type="compositionally biased region" description="Pro residues" evidence="1">
    <location>
        <begin position="481"/>
        <end position="508"/>
    </location>
</feature>
<gene>
    <name evidence="4" type="primary">DOA4</name>
    <name evidence="4" type="ORF">N0V93_002285</name>
</gene>
<keyword evidence="5" id="KW-1185">Reference proteome</keyword>
<organism evidence="4 5">
    <name type="scientific">Gnomoniopsis smithogilvyi</name>
    <dbReference type="NCBI Taxonomy" id="1191159"/>
    <lineage>
        <taxon>Eukaryota</taxon>
        <taxon>Fungi</taxon>
        <taxon>Dikarya</taxon>
        <taxon>Ascomycota</taxon>
        <taxon>Pezizomycotina</taxon>
        <taxon>Sordariomycetes</taxon>
        <taxon>Sordariomycetidae</taxon>
        <taxon>Diaporthales</taxon>
        <taxon>Gnomoniaceae</taxon>
        <taxon>Gnomoniopsis</taxon>
    </lineage>
</organism>
<proteinExistence type="predicted"/>
<dbReference type="Gene3D" id="3.90.70.10">
    <property type="entry name" value="Cysteine proteinases"/>
    <property type="match status" value="1"/>
</dbReference>
<dbReference type="GO" id="GO:0016579">
    <property type="term" value="P:protein deubiquitination"/>
    <property type="evidence" value="ECO:0007669"/>
    <property type="project" value="InterPro"/>
</dbReference>
<feature type="domain" description="USP" evidence="3">
    <location>
        <begin position="542"/>
        <end position="931"/>
    </location>
</feature>
<name>A0A9W8YXB0_9PEZI</name>
<dbReference type="EMBL" id="JAPEVB010000002">
    <property type="protein sequence ID" value="KAJ4393078.1"/>
    <property type="molecule type" value="Genomic_DNA"/>
</dbReference>
<dbReference type="GO" id="GO:0004843">
    <property type="term" value="F:cysteine-type deubiquitinase activity"/>
    <property type="evidence" value="ECO:0007669"/>
    <property type="project" value="UniProtKB-EC"/>
</dbReference>
<dbReference type="EC" id="3.4.19.12" evidence="4"/>
<feature type="region of interest" description="Disordered" evidence="1">
    <location>
        <begin position="387"/>
        <end position="422"/>
    </location>
</feature>
<feature type="domain" description="Rhodanese" evidence="2">
    <location>
        <begin position="266"/>
        <end position="391"/>
    </location>
</feature>
<dbReference type="InterPro" id="IPR036873">
    <property type="entry name" value="Rhodanese-like_dom_sf"/>
</dbReference>
<comment type="caution">
    <text evidence="4">The sequence shown here is derived from an EMBL/GenBank/DDBJ whole genome shotgun (WGS) entry which is preliminary data.</text>
</comment>
<feature type="compositionally biased region" description="Polar residues" evidence="1">
    <location>
        <begin position="196"/>
        <end position="213"/>
    </location>
</feature>
<dbReference type="GO" id="GO:0005829">
    <property type="term" value="C:cytosol"/>
    <property type="evidence" value="ECO:0007669"/>
    <property type="project" value="TreeGrafter"/>
</dbReference>
<reference evidence="4" key="1">
    <citation type="submission" date="2022-10" db="EMBL/GenBank/DDBJ databases">
        <title>Tapping the CABI collections for fungal endophytes: first genome assemblies for Collariella, Neodidymelliopsis, Ascochyta clinopodiicola, Didymella pomorum, Didymosphaeria variabile, Neocosmospora piperis and Neocucurbitaria cava.</title>
        <authorList>
            <person name="Hill R."/>
        </authorList>
    </citation>
    <scope>NUCLEOTIDE SEQUENCE</scope>
    <source>
        <strain evidence="4">IMI 355082</strain>
    </source>
</reference>
<dbReference type="InterPro" id="IPR028889">
    <property type="entry name" value="USP"/>
</dbReference>
<evidence type="ECO:0000259" key="2">
    <source>
        <dbReference type="PROSITE" id="PS50206"/>
    </source>
</evidence>
<feature type="region of interest" description="Disordered" evidence="1">
    <location>
        <begin position="193"/>
        <end position="213"/>
    </location>
</feature>
<protein>
    <submittedName>
        <fullName evidence="4">Ubiquitin-specific protease doa4</fullName>
        <ecNumber evidence="4">3.4.19.12</ecNumber>
    </submittedName>
</protein>
<dbReference type="InterPro" id="IPR050164">
    <property type="entry name" value="Peptidase_C19"/>
</dbReference>
<evidence type="ECO:0000259" key="3">
    <source>
        <dbReference type="PROSITE" id="PS50235"/>
    </source>
</evidence>
<dbReference type="PROSITE" id="PS50235">
    <property type="entry name" value="USP_3"/>
    <property type="match status" value="1"/>
</dbReference>
<dbReference type="InterPro" id="IPR018200">
    <property type="entry name" value="USP_CS"/>
</dbReference>
<dbReference type="InterPro" id="IPR001763">
    <property type="entry name" value="Rhodanese-like_dom"/>
</dbReference>
<dbReference type="Gene3D" id="3.40.250.10">
    <property type="entry name" value="Rhodanese-like domain"/>
    <property type="match status" value="1"/>
</dbReference>
<dbReference type="AlphaFoldDB" id="A0A9W8YXB0"/>
<dbReference type="InterPro" id="IPR038765">
    <property type="entry name" value="Papain-like_cys_pep_sf"/>
</dbReference>